<evidence type="ECO:0000259" key="1">
    <source>
        <dbReference type="Pfam" id="PF00270"/>
    </source>
</evidence>
<dbReference type="EMBL" id="CACRZD030000012">
    <property type="protein sequence ID" value="CAA6669027.1"/>
    <property type="molecule type" value="Genomic_DNA"/>
</dbReference>
<evidence type="ECO:0000313" key="2">
    <source>
        <dbReference type="EMBL" id="CAA2629784.1"/>
    </source>
</evidence>
<accession>A0A7I8JFV5</accession>
<evidence type="ECO:0000313" key="3">
    <source>
        <dbReference type="Proteomes" id="UP001189122"/>
    </source>
</evidence>
<proteinExistence type="predicted"/>
<dbReference type="InterPro" id="IPR027417">
    <property type="entry name" value="P-loop_NTPase"/>
</dbReference>
<dbReference type="GO" id="GO:0003676">
    <property type="term" value="F:nucleic acid binding"/>
    <property type="evidence" value="ECO:0007669"/>
    <property type="project" value="InterPro"/>
</dbReference>
<dbReference type="EMBL" id="LR743599">
    <property type="protein sequence ID" value="CAA2629784.1"/>
    <property type="molecule type" value="Genomic_DNA"/>
</dbReference>
<dbReference type="SUPFAM" id="SSF52540">
    <property type="entry name" value="P-loop containing nucleoside triphosphate hydrolases"/>
    <property type="match status" value="1"/>
</dbReference>
<dbReference type="InterPro" id="IPR011545">
    <property type="entry name" value="DEAD/DEAH_box_helicase_dom"/>
</dbReference>
<feature type="domain" description="DEAD/DEAH-box helicase" evidence="1">
    <location>
        <begin position="93"/>
        <end position="226"/>
    </location>
</feature>
<protein>
    <recommendedName>
        <fullName evidence="1">DEAD/DEAH-box helicase domain-containing protein</fullName>
    </recommendedName>
</protein>
<gene>
    <name evidence="2" type="ORF">SI7747_12015422</name>
</gene>
<dbReference type="Pfam" id="PF00270">
    <property type="entry name" value="DEAD"/>
    <property type="match status" value="1"/>
</dbReference>
<dbReference type="Proteomes" id="UP001189122">
    <property type="component" value="Unassembled WGS sequence"/>
</dbReference>
<dbReference type="GO" id="GO:0005524">
    <property type="term" value="F:ATP binding"/>
    <property type="evidence" value="ECO:0007669"/>
    <property type="project" value="InterPro"/>
</dbReference>
<dbReference type="Gene3D" id="3.40.50.300">
    <property type="entry name" value="P-loop containing nucleotide triphosphate hydrolases"/>
    <property type="match status" value="1"/>
</dbReference>
<dbReference type="AlphaFoldDB" id="A0A7I8JFV5"/>
<sequence>MPVRLLFPASVAFRNGSLLRRGYGAGRRSRSPRAISYHRLCRIKSLRPSAPQRVFTCGPDCASGAATAVVEALTLRDICQSRVPEHVLRSPRQSLPVLLSGKDCVLQAQVQGNTGVLIINIFCINPQRSAVQALVIVPTRELGMQVASVARMLAAKPTGFESVDETCTIMALLDGELVATLSQSMPDAMKKKCFKLDAIRVWLFDEMCRQQTCGKMKARWYAVLTQTEIAKAGIILCKRSNQRRAGNLPSALKETRRGDASGLRQDIAGEGLTLPETTHITTLTSQDRSLTISTTWREAEPSPMSSALVTASFPGRAVCAAEIENHLY</sequence>
<name>A0A7I8JFV5_SPIIN</name>
<organism evidence="2">
    <name type="scientific">Spirodela intermedia</name>
    <name type="common">Intermediate duckweed</name>
    <dbReference type="NCBI Taxonomy" id="51605"/>
    <lineage>
        <taxon>Eukaryota</taxon>
        <taxon>Viridiplantae</taxon>
        <taxon>Streptophyta</taxon>
        <taxon>Embryophyta</taxon>
        <taxon>Tracheophyta</taxon>
        <taxon>Spermatophyta</taxon>
        <taxon>Magnoliopsida</taxon>
        <taxon>Liliopsida</taxon>
        <taxon>Araceae</taxon>
        <taxon>Lemnoideae</taxon>
        <taxon>Spirodela</taxon>
    </lineage>
</organism>
<keyword evidence="3" id="KW-1185">Reference proteome</keyword>
<reference evidence="2 3" key="1">
    <citation type="submission" date="2019-12" db="EMBL/GenBank/DDBJ databases">
        <authorList>
            <person name="Scholz U."/>
            <person name="Mascher M."/>
            <person name="Fiebig A."/>
        </authorList>
    </citation>
    <scope>NUCLEOTIDE SEQUENCE</scope>
</reference>